<dbReference type="AlphaFoldDB" id="A0A9J6B7J5"/>
<protein>
    <submittedName>
        <fullName evidence="2">Uncharacterized protein</fullName>
    </submittedName>
</protein>
<accession>A0A9J6B7J5</accession>
<proteinExistence type="predicted"/>
<dbReference type="Proteomes" id="UP000824120">
    <property type="component" value="Chromosome 1"/>
</dbReference>
<feature type="region of interest" description="Disordered" evidence="1">
    <location>
        <begin position="46"/>
        <end position="66"/>
    </location>
</feature>
<reference evidence="2 3" key="1">
    <citation type="submission" date="2020-09" db="EMBL/GenBank/DDBJ databases">
        <title>De no assembly of potato wild relative species, Solanum commersonii.</title>
        <authorList>
            <person name="Cho K."/>
        </authorList>
    </citation>
    <scope>NUCLEOTIDE SEQUENCE [LARGE SCALE GENOMIC DNA]</scope>
    <source>
        <strain evidence="2">LZ3.2</strain>
        <tissue evidence="2">Leaf</tissue>
    </source>
</reference>
<evidence type="ECO:0000313" key="2">
    <source>
        <dbReference type="EMBL" id="KAG5632641.1"/>
    </source>
</evidence>
<feature type="region of interest" description="Disordered" evidence="1">
    <location>
        <begin position="1"/>
        <end position="20"/>
    </location>
</feature>
<dbReference type="EMBL" id="JACXVP010000001">
    <property type="protein sequence ID" value="KAG5632641.1"/>
    <property type="molecule type" value="Genomic_DNA"/>
</dbReference>
<name>A0A9J6B7J5_SOLCO</name>
<keyword evidence="3" id="KW-1185">Reference proteome</keyword>
<feature type="compositionally biased region" description="Basic and acidic residues" evidence="1">
    <location>
        <begin position="55"/>
        <end position="66"/>
    </location>
</feature>
<evidence type="ECO:0000313" key="3">
    <source>
        <dbReference type="Proteomes" id="UP000824120"/>
    </source>
</evidence>
<comment type="caution">
    <text evidence="2">The sequence shown here is derived from an EMBL/GenBank/DDBJ whole genome shotgun (WGS) entry which is preliminary data.</text>
</comment>
<gene>
    <name evidence="2" type="ORF">H5410_004358</name>
</gene>
<sequence length="66" mass="7593">MTRRTTKDKSKKSTNSLSQLYRKILSPPDFKVELTSSLNLRTLSMTSQFQGYGGNRDEKDKSMVNF</sequence>
<organism evidence="2 3">
    <name type="scientific">Solanum commersonii</name>
    <name type="common">Commerson's wild potato</name>
    <name type="synonym">Commerson's nightshade</name>
    <dbReference type="NCBI Taxonomy" id="4109"/>
    <lineage>
        <taxon>Eukaryota</taxon>
        <taxon>Viridiplantae</taxon>
        <taxon>Streptophyta</taxon>
        <taxon>Embryophyta</taxon>
        <taxon>Tracheophyta</taxon>
        <taxon>Spermatophyta</taxon>
        <taxon>Magnoliopsida</taxon>
        <taxon>eudicotyledons</taxon>
        <taxon>Gunneridae</taxon>
        <taxon>Pentapetalae</taxon>
        <taxon>asterids</taxon>
        <taxon>lamiids</taxon>
        <taxon>Solanales</taxon>
        <taxon>Solanaceae</taxon>
        <taxon>Solanoideae</taxon>
        <taxon>Solaneae</taxon>
        <taxon>Solanum</taxon>
    </lineage>
</organism>
<evidence type="ECO:0000256" key="1">
    <source>
        <dbReference type="SAM" id="MobiDB-lite"/>
    </source>
</evidence>